<dbReference type="STRING" id="692370.A6F68_00505"/>
<evidence type="ECO:0000256" key="1">
    <source>
        <dbReference type="SAM" id="Phobius"/>
    </source>
</evidence>
<keyword evidence="3" id="KW-1185">Reference proteome</keyword>
<reference evidence="2 3" key="1">
    <citation type="submission" date="2016-07" db="EMBL/GenBank/DDBJ databases">
        <title>Complete genome sequence of Altererythrobacter dongtanensis KCTC 22672, a type strain with esterase isolated from tidal flat.</title>
        <authorList>
            <person name="Cheng H."/>
            <person name="Wu Y.-H."/>
            <person name="Zhou P."/>
            <person name="Huo Y.-Y."/>
            <person name="Wang C.-S."/>
            <person name="Xu X.-W."/>
        </authorList>
    </citation>
    <scope>NUCLEOTIDE SEQUENCE [LARGE SCALE GENOMIC DNA]</scope>
    <source>
        <strain evidence="2 3">KCTC 22672</strain>
    </source>
</reference>
<dbReference type="RefSeq" id="WP_067675904.1">
    <property type="nucleotide sequence ID" value="NZ_CP016591.1"/>
</dbReference>
<keyword evidence="1" id="KW-0812">Transmembrane</keyword>
<name>A0A1B2AA53_9SPHN</name>
<proteinExistence type="predicted"/>
<protein>
    <submittedName>
        <fullName evidence="2">Uncharacterized protein</fullName>
    </submittedName>
</protein>
<organism evidence="2 3">
    <name type="scientific">Tsuneonella dongtanensis</name>
    <dbReference type="NCBI Taxonomy" id="692370"/>
    <lineage>
        <taxon>Bacteria</taxon>
        <taxon>Pseudomonadati</taxon>
        <taxon>Pseudomonadota</taxon>
        <taxon>Alphaproteobacteria</taxon>
        <taxon>Sphingomonadales</taxon>
        <taxon>Erythrobacteraceae</taxon>
        <taxon>Tsuneonella</taxon>
    </lineage>
</organism>
<dbReference type="Proteomes" id="UP000092932">
    <property type="component" value="Chromosome"/>
</dbReference>
<gene>
    <name evidence="2" type="ORF">A6F68_00505</name>
</gene>
<dbReference type="AlphaFoldDB" id="A0A1B2AA53"/>
<dbReference type="EMBL" id="CP016591">
    <property type="protein sequence ID" value="ANY19040.1"/>
    <property type="molecule type" value="Genomic_DNA"/>
</dbReference>
<dbReference type="OrthoDB" id="7391761at2"/>
<evidence type="ECO:0000313" key="3">
    <source>
        <dbReference type="Proteomes" id="UP000092932"/>
    </source>
</evidence>
<dbReference type="KEGG" id="ado:A6F68_00505"/>
<keyword evidence="1" id="KW-0472">Membrane</keyword>
<accession>A0A1B2AA53</accession>
<feature type="transmembrane region" description="Helical" evidence="1">
    <location>
        <begin position="38"/>
        <end position="59"/>
    </location>
</feature>
<evidence type="ECO:0000313" key="2">
    <source>
        <dbReference type="EMBL" id="ANY19040.1"/>
    </source>
</evidence>
<keyword evidence="1" id="KW-1133">Transmembrane helix</keyword>
<sequence length="88" mass="9924">MALFAIFILGIANFAMHRAVMNSGHPMLGRSPWYVHRLGGRITLITEFLLLFAAMLLVAEGWAWAAWLYFGYSALNALAAWLILTRRV</sequence>
<feature type="transmembrane region" description="Helical" evidence="1">
    <location>
        <begin position="66"/>
        <end position="84"/>
    </location>
</feature>